<keyword evidence="3 4" id="KW-0687">Ribonucleoprotein</keyword>
<dbReference type="GO" id="GO:0003735">
    <property type="term" value="F:structural constituent of ribosome"/>
    <property type="evidence" value="ECO:0007669"/>
    <property type="project" value="InterPro"/>
</dbReference>
<dbReference type="NCBIfam" id="TIGR01038">
    <property type="entry name" value="uL22_arch_euk"/>
    <property type="match status" value="2"/>
</dbReference>
<sequence length="476" mass="53430">MVATVACKARGSDLRVHFKNTRETAFAIRKLPLVKAKRYLEDVLAHKQAIPFRRFCGGVGRTAQAKNRHSNGQGRWPVKSANFILDLLKNAESNAEVKGLDVDALYISHIQVNQAQKQRRRTYRAHGRINPYMSSPCHIELILSEKEEPVKKEPESQLATSKKSQGLRSAKSKMGGGHGEGTTYKGITIHQPKRWHTVAGKGLCAVMWFWVFYRAKQDGPVVLIVDLSLTCCNGWDDVLAHKQAIPFWRFCGGVGRTAHAENRYSNGQGPLDLLKNVESNAEVLREEEEQAAVDAMVKYSREPVNPTKSCKARGSDLRVHFKNTRETAFAIRKLPLVKAKRYLEDVLAHKQAIPFRRFCGGVGRTAQAKNRHSNGQGRWPVKSAKFILDLLKNAESNAEVKGLDVDALYISHIQVNQAQKQRRRTYRAHGRINPYMSSPCHIELILSEKEEPVKKEPESQLATSKKSQGLRSGASS</sequence>
<dbReference type="InterPro" id="IPR001063">
    <property type="entry name" value="Ribosomal_uL22"/>
</dbReference>
<comment type="similarity">
    <text evidence="1 4">Belongs to the universal ribosomal protein uL22 family.</text>
</comment>
<dbReference type="PROSITE" id="PS00464">
    <property type="entry name" value="RIBOSOMAL_L22"/>
    <property type="match status" value="2"/>
</dbReference>
<dbReference type="STRING" id="3818.A0A445DZ76"/>
<keyword evidence="2 4" id="KW-0689">Ribosomal protein</keyword>
<dbReference type="CDD" id="cd00336">
    <property type="entry name" value="Ribosomal_L22"/>
    <property type="match status" value="2"/>
</dbReference>
<evidence type="ECO:0000256" key="4">
    <source>
        <dbReference type="RuleBase" id="RU004005"/>
    </source>
</evidence>
<evidence type="ECO:0000256" key="3">
    <source>
        <dbReference type="ARBA" id="ARBA00023274"/>
    </source>
</evidence>
<dbReference type="HAMAP" id="MF_01331_A">
    <property type="entry name" value="Ribosomal_uL22_A"/>
    <property type="match status" value="1"/>
</dbReference>
<dbReference type="Gene3D" id="3.90.470.10">
    <property type="entry name" value="Ribosomal protein L22/L17"/>
    <property type="match status" value="3"/>
</dbReference>
<evidence type="ECO:0000256" key="2">
    <source>
        <dbReference type="ARBA" id="ARBA00022980"/>
    </source>
</evidence>
<accession>A0A445DZ76</accession>
<dbReference type="EMBL" id="SDMP01000003">
    <property type="protein sequence ID" value="RYR68518.1"/>
    <property type="molecule type" value="Genomic_DNA"/>
</dbReference>
<reference evidence="6 7" key="1">
    <citation type="submission" date="2019-01" db="EMBL/GenBank/DDBJ databases">
        <title>Sequencing of cultivated peanut Arachis hypogaea provides insights into genome evolution and oil improvement.</title>
        <authorList>
            <person name="Chen X."/>
        </authorList>
    </citation>
    <scope>NUCLEOTIDE SEQUENCE [LARGE SCALE GENOMIC DNA]</scope>
    <source>
        <strain evidence="7">cv. Fuhuasheng</strain>
        <tissue evidence="6">Leaves</tissue>
    </source>
</reference>
<dbReference type="GO" id="GO:0022625">
    <property type="term" value="C:cytosolic large ribosomal subunit"/>
    <property type="evidence" value="ECO:0007669"/>
    <property type="project" value="TreeGrafter"/>
</dbReference>
<proteinExistence type="inferred from homology"/>
<evidence type="ECO:0000256" key="1">
    <source>
        <dbReference type="ARBA" id="ARBA00009451"/>
    </source>
</evidence>
<dbReference type="PANTHER" id="PTHR11593">
    <property type="entry name" value="60S RIBOSOMAL PROTEIN L17"/>
    <property type="match status" value="1"/>
</dbReference>
<dbReference type="Pfam" id="PF00237">
    <property type="entry name" value="Ribosomal_L22"/>
    <property type="match status" value="2"/>
</dbReference>
<dbReference type="InterPro" id="IPR036394">
    <property type="entry name" value="Ribosomal_uL22_sf"/>
</dbReference>
<feature type="compositionally biased region" description="Polar residues" evidence="5">
    <location>
        <begin position="157"/>
        <end position="167"/>
    </location>
</feature>
<evidence type="ECO:0008006" key="8">
    <source>
        <dbReference type="Google" id="ProtNLM"/>
    </source>
</evidence>
<dbReference type="SUPFAM" id="SSF54843">
    <property type="entry name" value="Ribosomal protein L22"/>
    <property type="match status" value="3"/>
</dbReference>
<dbReference type="InterPro" id="IPR005721">
    <property type="entry name" value="Ribosomal_uL22_euk/arc"/>
</dbReference>
<name>A0A445DZ76_ARAHY</name>
<organism evidence="6 7">
    <name type="scientific">Arachis hypogaea</name>
    <name type="common">Peanut</name>
    <dbReference type="NCBI Taxonomy" id="3818"/>
    <lineage>
        <taxon>Eukaryota</taxon>
        <taxon>Viridiplantae</taxon>
        <taxon>Streptophyta</taxon>
        <taxon>Embryophyta</taxon>
        <taxon>Tracheophyta</taxon>
        <taxon>Spermatophyta</taxon>
        <taxon>Magnoliopsida</taxon>
        <taxon>eudicotyledons</taxon>
        <taxon>Gunneridae</taxon>
        <taxon>Pentapetalae</taxon>
        <taxon>rosids</taxon>
        <taxon>fabids</taxon>
        <taxon>Fabales</taxon>
        <taxon>Fabaceae</taxon>
        <taxon>Papilionoideae</taxon>
        <taxon>50 kb inversion clade</taxon>
        <taxon>dalbergioids sensu lato</taxon>
        <taxon>Dalbergieae</taxon>
        <taxon>Pterocarpus clade</taxon>
        <taxon>Arachis</taxon>
    </lineage>
</organism>
<dbReference type="AlphaFoldDB" id="A0A445DZ76"/>
<evidence type="ECO:0000313" key="6">
    <source>
        <dbReference type="EMBL" id="RYR68518.1"/>
    </source>
</evidence>
<feature type="region of interest" description="Disordered" evidence="5">
    <location>
        <begin position="450"/>
        <end position="476"/>
    </location>
</feature>
<feature type="region of interest" description="Disordered" evidence="5">
    <location>
        <begin position="148"/>
        <end position="185"/>
    </location>
</feature>
<gene>
    <name evidence="6" type="ORF">Ahy_A03g015020</name>
</gene>
<evidence type="ECO:0000256" key="5">
    <source>
        <dbReference type="SAM" id="MobiDB-lite"/>
    </source>
</evidence>
<dbReference type="InterPro" id="IPR018260">
    <property type="entry name" value="Ribosomal_uL22_CS"/>
</dbReference>
<dbReference type="Proteomes" id="UP000289738">
    <property type="component" value="Chromosome A03"/>
</dbReference>
<comment type="caution">
    <text evidence="6">The sequence shown here is derived from an EMBL/GenBank/DDBJ whole genome shotgun (WGS) entry which is preliminary data.</text>
</comment>
<dbReference type="PANTHER" id="PTHR11593:SF47">
    <property type="entry name" value="LARGE RIBOSOMAL SUBUNIT PROTEIN UL22Y"/>
    <property type="match status" value="1"/>
</dbReference>
<feature type="compositionally biased region" description="Polar residues" evidence="5">
    <location>
        <begin position="460"/>
        <end position="476"/>
    </location>
</feature>
<dbReference type="GO" id="GO:0002181">
    <property type="term" value="P:cytoplasmic translation"/>
    <property type="evidence" value="ECO:0007669"/>
    <property type="project" value="TreeGrafter"/>
</dbReference>
<dbReference type="InterPro" id="IPR057265">
    <property type="entry name" value="Ribosomal_uL22_arc-type"/>
</dbReference>
<keyword evidence="7" id="KW-1185">Reference proteome</keyword>
<dbReference type="FunFam" id="3.90.470.10:FF:000005">
    <property type="entry name" value="60S ribosomal protein L17"/>
    <property type="match status" value="2"/>
</dbReference>
<protein>
    <recommendedName>
        <fullName evidence="8">60S ribosomal protein L17-2</fullName>
    </recommendedName>
</protein>
<evidence type="ECO:0000313" key="7">
    <source>
        <dbReference type="Proteomes" id="UP000289738"/>
    </source>
</evidence>